<evidence type="ECO:0000313" key="2">
    <source>
        <dbReference type="EMBL" id="MFC7449650.1"/>
    </source>
</evidence>
<dbReference type="GO" id="GO:0016757">
    <property type="term" value="F:glycosyltransferase activity"/>
    <property type="evidence" value="ECO:0007669"/>
    <property type="project" value="UniProtKB-KW"/>
</dbReference>
<dbReference type="SUPFAM" id="SSF53448">
    <property type="entry name" value="Nucleotide-diphospho-sugar transferases"/>
    <property type="match status" value="1"/>
</dbReference>
<keyword evidence="3" id="KW-1185">Reference proteome</keyword>
<dbReference type="Gene3D" id="3.90.550.10">
    <property type="entry name" value="Spore Coat Polysaccharide Biosynthesis Protein SpsA, Chain A"/>
    <property type="match status" value="1"/>
</dbReference>
<feature type="domain" description="Glycosyltransferase 2-like" evidence="1">
    <location>
        <begin position="10"/>
        <end position="169"/>
    </location>
</feature>
<dbReference type="PANTHER" id="PTHR43685:SF12">
    <property type="entry name" value="GLYCOSYL TRANSFERASE FAMILY 2"/>
    <property type="match status" value="1"/>
</dbReference>
<gene>
    <name evidence="2" type="ORF">ACFQS9_17280</name>
</gene>
<protein>
    <submittedName>
        <fullName evidence="2">Glycosyltransferase</fullName>
        <ecNumber evidence="2">2.4.-.-</ecNumber>
    </submittedName>
</protein>
<sequence length="296" mass="32359">MSRSLPHLVSVIVPAFNCAHLIDVQLTALARQDYAGEFEVVVSDNGSTDGLRALLRDHPLTATLNLRCVDSTGVVGVSHARNVGIEHARGDFLAFCDADDRAHPNWLTELIAVAATSDAVGGSIETASLNDPDTAAWLPTPPPDQRAAVKGMYPVAGGCNLGMWRHVFDAVGSWDESYVAGCEDTDYCLRLQLAGFSLAHAPNALVAYRIRGSHTAFRRQQSTWAQKQVQLYAQYRSLGAQRPPLTMTPMQLLLLAIHNPAVPRPLRQLSYGQWLYYAAGIAGRIRGSIRHRVYFV</sequence>
<dbReference type="InterPro" id="IPR001173">
    <property type="entry name" value="Glyco_trans_2-like"/>
</dbReference>
<reference evidence="3" key="1">
    <citation type="journal article" date="2019" name="Int. J. Syst. Evol. Microbiol.">
        <title>The Global Catalogue of Microorganisms (GCM) 10K type strain sequencing project: providing services to taxonomists for standard genome sequencing and annotation.</title>
        <authorList>
            <consortium name="The Broad Institute Genomics Platform"/>
            <consortium name="The Broad Institute Genome Sequencing Center for Infectious Disease"/>
            <person name="Wu L."/>
            <person name="Ma J."/>
        </authorList>
    </citation>
    <scope>NUCLEOTIDE SEQUENCE [LARGE SCALE GENOMIC DNA]</scope>
    <source>
        <strain evidence="3">ICMP 19430</strain>
    </source>
</reference>
<dbReference type="InterPro" id="IPR050834">
    <property type="entry name" value="Glycosyltransf_2"/>
</dbReference>
<comment type="caution">
    <text evidence="2">The sequence shown here is derived from an EMBL/GenBank/DDBJ whole genome shotgun (WGS) entry which is preliminary data.</text>
</comment>
<dbReference type="EMBL" id="JBHTCS010000021">
    <property type="protein sequence ID" value="MFC7449650.1"/>
    <property type="molecule type" value="Genomic_DNA"/>
</dbReference>
<keyword evidence="2" id="KW-0328">Glycosyltransferase</keyword>
<evidence type="ECO:0000259" key="1">
    <source>
        <dbReference type="Pfam" id="PF00535"/>
    </source>
</evidence>
<organism evidence="2 3">
    <name type="scientific">Rhodococcus daqingensis</name>
    <dbReference type="NCBI Taxonomy" id="2479363"/>
    <lineage>
        <taxon>Bacteria</taxon>
        <taxon>Bacillati</taxon>
        <taxon>Actinomycetota</taxon>
        <taxon>Actinomycetes</taxon>
        <taxon>Mycobacteriales</taxon>
        <taxon>Nocardiaceae</taxon>
        <taxon>Rhodococcus</taxon>
    </lineage>
</organism>
<dbReference type="Pfam" id="PF00535">
    <property type="entry name" value="Glycos_transf_2"/>
    <property type="match status" value="1"/>
</dbReference>
<name>A0ABW2S0W1_9NOCA</name>
<dbReference type="PANTHER" id="PTHR43685">
    <property type="entry name" value="GLYCOSYLTRANSFERASE"/>
    <property type="match status" value="1"/>
</dbReference>
<dbReference type="EC" id="2.4.-.-" evidence="2"/>
<accession>A0ABW2S0W1</accession>
<dbReference type="InterPro" id="IPR029044">
    <property type="entry name" value="Nucleotide-diphossugar_trans"/>
</dbReference>
<dbReference type="RefSeq" id="WP_378406866.1">
    <property type="nucleotide sequence ID" value="NZ_JBHTCS010000021.1"/>
</dbReference>
<keyword evidence="2" id="KW-0808">Transferase</keyword>
<proteinExistence type="predicted"/>
<evidence type="ECO:0000313" key="3">
    <source>
        <dbReference type="Proteomes" id="UP001596484"/>
    </source>
</evidence>
<dbReference type="Proteomes" id="UP001596484">
    <property type="component" value="Unassembled WGS sequence"/>
</dbReference>